<evidence type="ECO:0000259" key="3">
    <source>
        <dbReference type="Pfam" id="PF16418"/>
    </source>
</evidence>
<dbReference type="GO" id="GO:0030015">
    <property type="term" value="C:CCR4-NOT core complex"/>
    <property type="evidence" value="ECO:0007669"/>
    <property type="project" value="InterPro"/>
</dbReference>
<keyword evidence="1" id="KW-1133">Transmembrane helix</keyword>
<feature type="domain" description="CCR4-NOT transcription complex subunit 1 HEAT repeat" evidence="3">
    <location>
        <begin position="21"/>
        <end position="77"/>
    </location>
</feature>
<feature type="domain" description="CCR4-NOT transcription complex subunit 1 TTP binding" evidence="2">
    <location>
        <begin position="128"/>
        <end position="198"/>
    </location>
</feature>
<evidence type="ECO:0000256" key="1">
    <source>
        <dbReference type="SAM" id="Phobius"/>
    </source>
</evidence>
<keyword evidence="1" id="KW-0812">Transmembrane</keyword>
<comment type="caution">
    <text evidence="4">The sequence shown here is derived from an EMBL/GenBank/DDBJ whole genome shotgun (WGS) entry which is preliminary data.</text>
</comment>
<dbReference type="Gene3D" id="1.25.40.840">
    <property type="entry name" value="CCR4-NOT transcription complex subunit 1 TTP binding domain"/>
    <property type="match status" value="1"/>
</dbReference>
<evidence type="ECO:0000313" key="4">
    <source>
        <dbReference type="EMBL" id="KAG5552394.1"/>
    </source>
</evidence>
<keyword evidence="1" id="KW-0472">Membrane</keyword>
<sequence>MSCISHIANLMDIPFYFSFVLQILSQVLDMVPSYFGIRLAALGSRKELVDLENWLSSNLTTYKDVFFEECLKFLKEIQFGVSRDVSVDHFNPSGAECLFKDESYVLEAHMGSIISSQLSEEVEKLTFMNANSRMKSSGATDSSPSDGYMDDIEAEANSYFHQMFSGQLTIDMMIQMLSRFKESPKNRTMVVTFFCTITSKAYRIRVLF</sequence>
<name>A0AAV6KJA4_9ERIC</name>
<organism evidence="4 5">
    <name type="scientific">Rhododendron griersonianum</name>
    <dbReference type="NCBI Taxonomy" id="479676"/>
    <lineage>
        <taxon>Eukaryota</taxon>
        <taxon>Viridiplantae</taxon>
        <taxon>Streptophyta</taxon>
        <taxon>Embryophyta</taxon>
        <taxon>Tracheophyta</taxon>
        <taxon>Spermatophyta</taxon>
        <taxon>Magnoliopsida</taxon>
        <taxon>eudicotyledons</taxon>
        <taxon>Gunneridae</taxon>
        <taxon>Pentapetalae</taxon>
        <taxon>asterids</taxon>
        <taxon>Ericales</taxon>
        <taxon>Ericaceae</taxon>
        <taxon>Ericoideae</taxon>
        <taxon>Rhodoreae</taxon>
        <taxon>Rhododendron</taxon>
    </lineage>
</organism>
<dbReference type="PANTHER" id="PTHR13162">
    <property type="entry name" value="CCR4-NOT TRANSCRIPTION COMPLEX"/>
    <property type="match status" value="1"/>
</dbReference>
<dbReference type="GO" id="GO:0000932">
    <property type="term" value="C:P-body"/>
    <property type="evidence" value="ECO:0007669"/>
    <property type="project" value="TreeGrafter"/>
</dbReference>
<dbReference type="Pfam" id="PF16418">
    <property type="entry name" value="CNOT1_HEAT"/>
    <property type="match status" value="1"/>
</dbReference>
<feature type="transmembrane region" description="Helical" evidence="1">
    <location>
        <begin position="15"/>
        <end position="37"/>
    </location>
</feature>
<protein>
    <submittedName>
        <fullName evidence="4">Uncharacterized protein</fullName>
    </submittedName>
</protein>
<dbReference type="EMBL" id="JACTNZ010000004">
    <property type="protein sequence ID" value="KAG5552394.1"/>
    <property type="molecule type" value="Genomic_DNA"/>
</dbReference>
<dbReference type="InterPro" id="IPR032194">
    <property type="entry name" value="CNOT1_HEAT"/>
</dbReference>
<dbReference type="GO" id="GO:0060090">
    <property type="term" value="F:molecular adaptor activity"/>
    <property type="evidence" value="ECO:0007669"/>
    <property type="project" value="TreeGrafter"/>
</dbReference>
<dbReference type="Proteomes" id="UP000823749">
    <property type="component" value="Chromosome 4"/>
</dbReference>
<dbReference type="InterPro" id="IPR038535">
    <property type="entry name" value="CNOT1_TTP_bind_sf"/>
</dbReference>
<proteinExistence type="predicted"/>
<dbReference type="PANTHER" id="PTHR13162:SF8">
    <property type="entry name" value="CCR4-NOT TRANSCRIPTION COMPLEX SUBUNIT 1"/>
    <property type="match status" value="1"/>
</dbReference>
<evidence type="ECO:0000313" key="5">
    <source>
        <dbReference type="Proteomes" id="UP000823749"/>
    </source>
</evidence>
<keyword evidence="5" id="KW-1185">Reference proteome</keyword>
<dbReference type="AlphaFoldDB" id="A0AAV6KJA4"/>
<reference evidence="4" key="1">
    <citation type="submission" date="2020-08" db="EMBL/GenBank/DDBJ databases">
        <title>Plant Genome Project.</title>
        <authorList>
            <person name="Zhang R.-G."/>
        </authorList>
    </citation>
    <scope>NUCLEOTIDE SEQUENCE</scope>
    <source>
        <strain evidence="4">WSP0</strain>
        <tissue evidence="4">Leaf</tissue>
    </source>
</reference>
<dbReference type="InterPro" id="IPR040398">
    <property type="entry name" value="Not1"/>
</dbReference>
<accession>A0AAV6KJA4</accession>
<dbReference type="GO" id="GO:0000288">
    <property type="term" value="P:nuclear-transcribed mRNA catabolic process, deadenylation-dependent decay"/>
    <property type="evidence" value="ECO:0007669"/>
    <property type="project" value="TreeGrafter"/>
</dbReference>
<dbReference type="Pfam" id="PF16417">
    <property type="entry name" value="CNOT1_TTP_bind"/>
    <property type="match status" value="1"/>
</dbReference>
<evidence type="ECO:0000259" key="2">
    <source>
        <dbReference type="Pfam" id="PF16417"/>
    </source>
</evidence>
<dbReference type="GO" id="GO:0017148">
    <property type="term" value="P:negative regulation of translation"/>
    <property type="evidence" value="ECO:0007669"/>
    <property type="project" value="InterPro"/>
</dbReference>
<dbReference type="InterPro" id="IPR032193">
    <property type="entry name" value="CNOT1_TTP_bind"/>
</dbReference>
<gene>
    <name evidence="4" type="ORF">RHGRI_010465</name>
</gene>